<name>A0A2S8FDZ9_9BACT</name>
<dbReference type="Proteomes" id="UP000238322">
    <property type="component" value="Unassembled WGS sequence"/>
</dbReference>
<evidence type="ECO:0000313" key="1">
    <source>
        <dbReference type="EMBL" id="PQO30386.1"/>
    </source>
</evidence>
<dbReference type="EMBL" id="PUHY01000014">
    <property type="protein sequence ID" value="PQO30386.1"/>
    <property type="molecule type" value="Genomic_DNA"/>
</dbReference>
<gene>
    <name evidence="1" type="ORF">C5Y83_23765</name>
</gene>
<dbReference type="AlphaFoldDB" id="A0A2S8FDZ9"/>
<reference evidence="1 2" key="1">
    <citation type="submission" date="2018-02" db="EMBL/GenBank/DDBJ databases">
        <title>Comparative genomes isolates from brazilian mangrove.</title>
        <authorList>
            <person name="Araujo J.E."/>
            <person name="Taketani R.G."/>
            <person name="Silva M.C.P."/>
            <person name="Loureco M.V."/>
            <person name="Andreote F.D."/>
        </authorList>
    </citation>
    <scope>NUCLEOTIDE SEQUENCE [LARGE SCALE GENOMIC DNA]</scope>
    <source>
        <strain evidence="1 2">Hex-1 MGV</strain>
    </source>
</reference>
<proteinExistence type="predicted"/>
<evidence type="ECO:0008006" key="3">
    <source>
        <dbReference type="Google" id="ProtNLM"/>
    </source>
</evidence>
<protein>
    <recommendedName>
        <fullName evidence="3">Prepilin-type cleavage/methylation domain-containing protein</fullName>
    </recommendedName>
</protein>
<organism evidence="1 2">
    <name type="scientific">Blastopirellula marina</name>
    <dbReference type="NCBI Taxonomy" id="124"/>
    <lineage>
        <taxon>Bacteria</taxon>
        <taxon>Pseudomonadati</taxon>
        <taxon>Planctomycetota</taxon>
        <taxon>Planctomycetia</taxon>
        <taxon>Pirellulales</taxon>
        <taxon>Pirellulaceae</taxon>
        <taxon>Blastopirellula</taxon>
    </lineage>
</organism>
<evidence type="ECO:0000313" key="2">
    <source>
        <dbReference type="Proteomes" id="UP000238322"/>
    </source>
</evidence>
<comment type="caution">
    <text evidence="1">The sequence shown here is derived from an EMBL/GenBank/DDBJ whole genome shotgun (WGS) entry which is preliminary data.</text>
</comment>
<accession>A0A2S8FDZ9</accession>
<sequence>MELLLSVTLLVSMVTAVSVLLRVNYDTWLDYRSDNLQNEAAAGVLRHLVRELRQCEEVTAISAGTDNSGSLTARMPSGDSVVWDHSGTNVMYGITTADQLLGNNITGMTFVGYERDGVTVTTVPEDVQCVQVTITYTLSSRSVSARSLTTKVWIRAFI</sequence>